<protein>
    <submittedName>
        <fullName evidence="2">Glutamine cyclotransferase</fullName>
    </submittedName>
</protein>
<organism evidence="2 3">
    <name type="scientific">Corynebacterium diphtheriae bv. mitis</name>
    <dbReference type="NCBI Taxonomy" id="1806053"/>
    <lineage>
        <taxon>Bacteria</taxon>
        <taxon>Bacillati</taxon>
        <taxon>Actinomycetota</taxon>
        <taxon>Actinomycetes</taxon>
        <taxon>Mycobacteriales</taxon>
        <taxon>Corynebacteriaceae</taxon>
        <taxon>Corynebacterium</taxon>
    </lineage>
</organism>
<evidence type="ECO:0000256" key="1">
    <source>
        <dbReference type="SAM" id="SignalP"/>
    </source>
</evidence>
<evidence type="ECO:0000313" key="3">
    <source>
        <dbReference type="Proteomes" id="UP000197692"/>
    </source>
</evidence>
<dbReference type="PANTHER" id="PTHR31270:SF1">
    <property type="entry name" value="GLUTAMINYL-PEPTIDE CYCLOTRANSFERASE"/>
    <property type="match status" value="1"/>
</dbReference>
<evidence type="ECO:0000313" key="2">
    <source>
        <dbReference type="EMBL" id="OWM35591.1"/>
    </source>
</evidence>
<reference evidence="3" key="1">
    <citation type="submission" date="2016-02" db="EMBL/GenBank/DDBJ databases">
        <title>Genomic analyses of a collection of pathogenic Corynebacterium diphtheriae.</title>
        <authorList>
            <person name="Sangal V."/>
            <person name="Titov L."/>
        </authorList>
    </citation>
    <scope>NUCLEOTIDE SEQUENCE [LARGE SCALE GENOMIC DNA]</scope>
    <source>
        <strain evidence="3">1438</strain>
    </source>
</reference>
<dbReference type="GO" id="GO:0016603">
    <property type="term" value="F:glutaminyl-peptide cyclotransferase activity"/>
    <property type="evidence" value="ECO:0007669"/>
    <property type="project" value="InterPro"/>
</dbReference>
<dbReference type="InterPro" id="IPR011044">
    <property type="entry name" value="Quino_amine_DH_bsu"/>
</dbReference>
<dbReference type="AlphaFoldDB" id="A0A854NM57"/>
<accession>A0A854NM57</accession>
<feature type="signal peptide" evidence="1">
    <location>
        <begin position="1"/>
        <end position="23"/>
    </location>
</feature>
<dbReference type="SUPFAM" id="SSF50969">
    <property type="entry name" value="YVTN repeat-like/Quinoprotein amine dehydrogenase"/>
    <property type="match status" value="1"/>
</dbReference>
<dbReference type="Proteomes" id="UP000197692">
    <property type="component" value="Unassembled WGS sequence"/>
</dbReference>
<comment type="caution">
    <text evidence="2">The sequence shown here is derived from an EMBL/GenBank/DDBJ whole genome shotgun (WGS) entry which is preliminary data.</text>
</comment>
<dbReference type="EMBL" id="LSZF01000012">
    <property type="protein sequence ID" value="OWM35591.1"/>
    <property type="molecule type" value="Genomic_DNA"/>
</dbReference>
<dbReference type="Pfam" id="PF05096">
    <property type="entry name" value="Glu_cyclase_2"/>
    <property type="match status" value="1"/>
</dbReference>
<keyword evidence="2" id="KW-0808">Transferase</keyword>
<sequence>MQCMIDAMRSIVSLISHATVALAGSLAVAGCSLSPQPDHDTAATTPERLEARIHKVHRFDPQAFTQGLELDGDRLLVSTGFYGESGMFSMEVGNAPQQRTPLDPELFGEGITKTGDHIWQLTWRDGIAFKRDATTFQQLGTVSYEGEGWGLCHFDDRVIMSNGSDELIIRDPESFDERSRIRVTNQGNGVSNLNELECVPNDPATGKDTIYANVFLSTDIMRIDATTGAVTGIIDASSIPNNAVADTNNVLNGIAWIPSSDRFYITGKRWPDLYEVTFVSKMSNHGQS</sequence>
<dbReference type="RefSeq" id="WP_010934548.1">
    <property type="nucleotide sequence ID" value="NZ_CP040557.1"/>
</dbReference>
<name>A0A854NM57_CORDP</name>
<feature type="chain" id="PRO_5038372334" evidence="1">
    <location>
        <begin position="24"/>
        <end position="288"/>
    </location>
</feature>
<dbReference type="InterPro" id="IPR007788">
    <property type="entry name" value="QCT"/>
</dbReference>
<proteinExistence type="predicted"/>
<gene>
    <name evidence="2" type="ORF">AY602_00810</name>
</gene>
<dbReference type="PANTHER" id="PTHR31270">
    <property type="entry name" value="GLUTAMINYL-PEPTIDE CYCLOTRANSFERASE"/>
    <property type="match status" value="1"/>
</dbReference>
<keyword evidence="1" id="KW-0732">Signal</keyword>